<dbReference type="RefSeq" id="WP_160623950.1">
    <property type="nucleotide sequence ID" value="NZ_WUUQ01000001.1"/>
</dbReference>
<dbReference type="Pfam" id="PF04542">
    <property type="entry name" value="Sigma70_r2"/>
    <property type="match status" value="1"/>
</dbReference>
<gene>
    <name evidence="6" type="ORF">GSF08_00665</name>
</gene>
<comment type="caution">
    <text evidence="6">The sequence shown here is derived from an EMBL/GenBank/DDBJ whole genome shotgun (WGS) entry which is preliminary data.</text>
</comment>
<evidence type="ECO:0000256" key="2">
    <source>
        <dbReference type="ARBA" id="ARBA00023082"/>
    </source>
</evidence>
<dbReference type="PANTHER" id="PTHR43133:SF8">
    <property type="entry name" value="RNA POLYMERASE SIGMA FACTOR HI_1459-RELATED"/>
    <property type="match status" value="1"/>
</dbReference>
<keyword evidence="3" id="KW-0238">DNA-binding</keyword>
<sequence>MNKSINQTILKAVNGDSTALEEIIREIKDPIYNLSLRMLGLTADAEDASQDILIKVITNLSAFRQEAAFQTWVYRIAVRYLIDYKKSMFAQHPLDFEYYANDIRAGYLPDDNELLFGADRQALANELKLSCTNVMLQCLDAQSRCIYILGTMFHFDSRIAAEILDMSPENYRQKLSRARHKMADFLQANCGLAKGSCDCFKRVGYAIKTHRLDPARLEFTHLKTLNHSLLEEYTEAMEVFDEQMDIFENLPHYQSPIETKQFIQKLVSSDAMMKIRTYKETV</sequence>
<keyword evidence="4" id="KW-0804">Transcription</keyword>
<protein>
    <submittedName>
        <fullName evidence="6">Sigma-70 family RNA polymerase sigma factor</fullName>
    </submittedName>
</protein>
<dbReference type="GO" id="GO:0003677">
    <property type="term" value="F:DNA binding"/>
    <property type="evidence" value="ECO:0007669"/>
    <property type="project" value="UniProtKB-KW"/>
</dbReference>
<dbReference type="SUPFAM" id="SSF88946">
    <property type="entry name" value="Sigma2 domain of RNA polymerase sigma factors"/>
    <property type="match status" value="1"/>
</dbReference>
<reference evidence="6 7" key="1">
    <citation type="submission" date="2019-12" db="EMBL/GenBank/DDBJ databases">
        <authorList>
            <person name="Yang R."/>
        </authorList>
    </citation>
    <scope>NUCLEOTIDE SEQUENCE [LARGE SCALE GENOMIC DNA]</scope>
    <source>
        <strain evidence="6 7">DONG20-135</strain>
    </source>
</reference>
<dbReference type="NCBIfam" id="TIGR02937">
    <property type="entry name" value="sigma70-ECF"/>
    <property type="match status" value="1"/>
</dbReference>
<proteinExistence type="predicted"/>
<organism evidence="6 7">
    <name type="scientific">Copranaerobaculum intestinale</name>
    <dbReference type="NCBI Taxonomy" id="2692629"/>
    <lineage>
        <taxon>Bacteria</taxon>
        <taxon>Bacillati</taxon>
        <taxon>Bacillota</taxon>
        <taxon>Erysipelotrichia</taxon>
        <taxon>Erysipelotrichales</taxon>
        <taxon>Erysipelotrichaceae</taxon>
        <taxon>Copranaerobaculum</taxon>
    </lineage>
</organism>
<dbReference type="AlphaFoldDB" id="A0A6N8U6V8"/>
<reference evidence="6 7" key="2">
    <citation type="submission" date="2020-01" db="EMBL/GenBank/DDBJ databases">
        <title>Clostridiaceae sp. nov. isolated from the gut of human by culturomics.</title>
        <authorList>
            <person name="Chang Y."/>
        </authorList>
    </citation>
    <scope>NUCLEOTIDE SEQUENCE [LARGE SCALE GENOMIC DNA]</scope>
    <source>
        <strain evidence="6 7">DONG20-135</strain>
    </source>
</reference>
<dbReference type="InterPro" id="IPR039425">
    <property type="entry name" value="RNA_pol_sigma-70-like"/>
</dbReference>
<evidence type="ECO:0000256" key="4">
    <source>
        <dbReference type="ARBA" id="ARBA00023163"/>
    </source>
</evidence>
<dbReference type="GO" id="GO:0006352">
    <property type="term" value="P:DNA-templated transcription initiation"/>
    <property type="evidence" value="ECO:0007669"/>
    <property type="project" value="InterPro"/>
</dbReference>
<dbReference type="GO" id="GO:0016987">
    <property type="term" value="F:sigma factor activity"/>
    <property type="evidence" value="ECO:0007669"/>
    <property type="project" value="UniProtKB-KW"/>
</dbReference>
<dbReference type="InterPro" id="IPR014284">
    <property type="entry name" value="RNA_pol_sigma-70_dom"/>
</dbReference>
<dbReference type="EMBL" id="WUUQ01000001">
    <property type="protein sequence ID" value="MXQ72453.1"/>
    <property type="molecule type" value="Genomic_DNA"/>
</dbReference>
<evidence type="ECO:0000256" key="3">
    <source>
        <dbReference type="ARBA" id="ARBA00023125"/>
    </source>
</evidence>
<dbReference type="Proteomes" id="UP000434036">
    <property type="component" value="Unassembled WGS sequence"/>
</dbReference>
<keyword evidence="2" id="KW-0731">Sigma factor</keyword>
<keyword evidence="7" id="KW-1185">Reference proteome</keyword>
<evidence type="ECO:0000256" key="1">
    <source>
        <dbReference type="ARBA" id="ARBA00023015"/>
    </source>
</evidence>
<evidence type="ECO:0000313" key="6">
    <source>
        <dbReference type="EMBL" id="MXQ72453.1"/>
    </source>
</evidence>
<name>A0A6N8U6V8_9FIRM</name>
<dbReference type="PANTHER" id="PTHR43133">
    <property type="entry name" value="RNA POLYMERASE ECF-TYPE SIGMA FACTO"/>
    <property type="match status" value="1"/>
</dbReference>
<dbReference type="Gene3D" id="1.10.1740.10">
    <property type="match status" value="1"/>
</dbReference>
<accession>A0A6N8U6V8</accession>
<keyword evidence="1" id="KW-0805">Transcription regulation</keyword>
<feature type="domain" description="RNA polymerase sigma-70 region 2" evidence="5">
    <location>
        <begin position="24"/>
        <end position="86"/>
    </location>
</feature>
<dbReference type="InterPro" id="IPR013325">
    <property type="entry name" value="RNA_pol_sigma_r2"/>
</dbReference>
<evidence type="ECO:0000313" key="7">
    <source>
        <dbReference type="Proteomes" id="UP000434036"/>
    </source>
</evidence>
<evidence type="ECO:0000259" key="5">
    <source>
        <dbReference type="Pfam" id="PF04542"/>
    </source>
</evidence>
<dbReference type="InterPro" id="IPR007627">
    <property type="entry name" value="RNA_pol_sigma70_r2"/>
</dbReference>